<feature type="compositionally biased region" description="Low complexity" evidence="1">
    <location>
        <begin position="556"/>
        <end position="571"/>
    </location>
</feature>
<feature type="compositionally biased region" description="Basic and acidic residues" evidence="1">
    <location>
        <begin position="249"/>
        <end position="259"/>
    </location>
</feature>
<evidence type="ECO:0000313" key="3">
    <source>
        <dbReference type="Proteomes" id="UP000800036"/>
    </source>
</evidence>
<feature type="compositionally biased region" description="Low complexity" evidence="1">
    <location>
        <begin position="185"/>
        <end position="194"/>
    </location>
</feature>
<feature type="compositionally biased region" description="Polar residues" evidence="1">
    <location>
        <begin position="65"/>
        <end position="74"/>
    </location>
</feature>
<reference evidence="2" key="1">
    <citation type="journal article" date="2020" name="Stud. Mycol.">
        <title>101 Dothideomycetes genomes: a test case for predicting lifestyles and emergence of pathogens.</title>
        <authorList>
            <person name="Haridas S."/>
            <person name="Albert R."/>
            <person name="Binder M."/>
            <person name="Bloem J."/>
            <person name="Labutti K."/>
            <person name="Salamov A."/>
            <person name="Andreopoulos B."/>
            <person name="Baker S."/>
            <person name="Barry K."/>
            <person name="Bills G."/>
            <person name="Bluhm B."/>
            <person name="Cannon C."/>
            <person name="Castanera R."/>
            <person name="Culley D."/>
            <person name="Daum C."/>
            <person name="Ezra D."/>
            <person name="Gonzalez J."/>
            <person name="Henrissat B."/>
            <person name="Kuo A."/>
            <person name="Liang C."/>
            <person name="Lipzen A."/>
            <person name="Lutzoni F."/>
            <person name="Magnuson J."/>
            <person name="Mondo S."/>
            <person name="Nolan M."/>
            <person name="Ohm R."/>
            <person name="Pangilinan J."/>
            <person name="Park H.-J."/>
            <person name="Ramirez L."/>
            <person name="Alfaro M."/>
            <person name="Sun H."/>
            <person name="Tritt A."/>
            <person name="Yoshinaga Y."/>
            <person name="Zwiers L.-H."/>
            <person name="Turgeon B."/>
            <person name="Goodwin S."/>
            <person name="Spatafora J."/>
            <person name="Crous P."/>
            <person name="Grigoriev I."/>
        </authorList>
    </citation>
    <scope>NUCLEOTIDE SEQUENCE</scope>
    <source>
        <strain evidence="2">CBS 107.79</strain>
    </source>
</reference>
<dbReference type="OrthoDB" id="3600083at2759"/>
<feature type="compositionally biased region" description="Polar residues" evidence="1">
    <location>
        <begin position="274"/>
        <end position="285"/>
    </location>
</feature>
<feature type="compositionally biased region" description="Low complexity" evidence="1">
    <location>
        <begin position="305"/>
        <end position="367"/>
    </location>
</feature>
<feature type="compositionally biased region" description="Pro residues" evidence="1">
    <location>
        <begin position="293"/>
        <end position="304"/>
    </location>
</feature>
<proteinExistence type="predicted"/>
<dbReference type="Proteomes" id="UP000800036">
    <property type="component" value="Unassembled WGS sequence"/>
</dbReference>
<name>A0A6A5VC42_9PLEO</name>
<dbReference type="AlphaFoldDB" id="A0A6A5VC42"/>
<protein>
    <recommendedName>
        <fullName evidence="4">Mucin-7</fullName>
    </recommendedName>
</protein>
<feature type="region of interest" description="Disordered" evidence="1">
    <location>
        <begin position="102"/>
        <end position="621"/>
    </location>
</feature>
<evidence type="ECO:0008006" key="4">
    <source>
        <dbReference type="Google" id="ProtNLM"/>
    </source>
</evidence>
<evidence type="ECO:0000313" key="2">
    <source>
        <dbReference type="EMBL" id="KAF1974270.1"/>
    </source>
</evidence>
<sequence>MSGSNSGVRNLRAMFENQNASSPEPRGRSPAGSATSGASRPTSKVRASFVSVEPSGGVAKDLGTTKGTSANNPQAHRRESFSVSGDSEDVQELKKVICEEMEERKQSVDVAETIPEAAVESRDASREAPPVREAAGTMTNLGSIMKGSDFPETAPKPAPAEQPMEEEPAVHPGEAIAPAEASGKPAEPLAQEAPPENPDKVVSGVQEEASLKPADPTSEAAVAGGEALPPPTEALSHPSDTKTASQTPKADESKLKATDTPRTNGRAATKKPATISTSKSPARGTSSARSPLPRSPLPKTPTVPKPAAARTASKSPAPAKAQAKPAASKEASKPAAPKTTTRASARPSTATSGTTASAAAKAKAPVAETKRTTTKATSSAPPSKDSTTTSPSGFKKPRPRSPTRPVRLPSHLTAPTASYAAKHGEEAAAQKLARKPSTVSKPAPRASAPVAKKQPSRASLAPSTAAAKRPESRTSTTAGAGEGFLARMMRPTASSASKTHDKPTSPPRREAAAKPSAKPGLVTKTKKKVQEVADKAKDVVTNGHHEEKHDSSESTVPEPVAEGGAEAEPVPSESNDSAPAVEEAAHEAAAAGEPAPNAPATEETGYAAASEAPKPQEEAVF</sequence>
<evidence type="ECO:0000256" key="1">
    <source>
        <dbReference type="SAM" id="MobiDB-lite"/>
    </source>
</evidence>
<feature type="compositionally biased region" description="Low complexity" evidence="1">
    <location>
        <begin position="374"/>
        <end position="392"/>
    </location>
</feature>
<feature type="compositionally biased region" description="Basic and acidic residues" evidence="1">
    <location>
        <begin position="119"/>
        <end position="130"/>
    </location>
</feature>
<accession>A0A6A5VC42</accession>
<organism evidence="2 3">
    <name type="scientific">Bimuria novae-zelandiae CBS 107.79</name>
    <dbReference type="NCBI Taxonomy" id="1447943"/>
    <lineage>
        <taxon>Eukaryota</taxon>
        <taxon>Fungi</taxon>
        <taxon>Dikarya</taxon>
        <taxon>Ascomycota</taxon>
        <taxon>Pezizomycotina</taxon>
        <taxon>Dothideomycetes</taxon>
        <taxon>Pleosporomycetidae</taxon>
        <taxon>Pleosporales</taxon>
        <taxon>Massarineae</taxon>
        <taxon>Didymosphaeriaceae</taxon>
        <taxon>Bimuria</taxon>
    </lineage>
</organism>
<keyword evidence="3" id="KW-1185">Reference proteome</keyword>
<feature type="region of interest" description="Disordered" evidence="1">
    <location>
        <begin position="1"/>
        <end position="90"/>
    </location>
</feature>
<feature type="compositionally biased region" description="Low complexity" evidence="1">
    <location>
        <begin position="578"/>
        <end position="603"/>
    </location>
</feature>
<feature type="compositionally biased region" description="Basic and acidic residues" evidence="1">
    <location>
        <begin position="498"/>
        <end position="512"/>
    </location>
</feature>
<feature type="compositionally biased region" description="Basic and acidic residues" evidence="1">
    <location>
        <begin position="528"/>
        <end position="552"/>
    </location>
</feature>
<dbReference type="EMBL" id="ML976675">
    <property type="protein sequence ID" value="KAF1974270.1"/>
    <property type="molecule type" value="Genomic_DNA"/>
</dbReference>
<feature type="compositionally biased region" description="Polar residues" evidence="1">
    <location>
        <begin position="32"/>
        <end position="42"/>
    </location>
</feature>
<gene>
    <name evidence="2" type="ORF">BU23DRAFT_567480</name>
</gene>